<sequence length="173" mass="18630">MTPTSTPLQRALRQAPDRTLAAQARPEQEFFCFKVGELRFGVPSENVTEVLRAGLLTPLPRTPSFIMGVTGHRGQVLPVVDLLRFLSKGEARIGPRTRIFVGVSGNYVSGVVADTVLGLRRVPVSEILPPPLGGDAAAEHLLGVVHGGTPHDGLNLLNFSKLLQTARQRAVVR</sequence>
<dbReference type="InterPro" id="IPR036061">
    <property type="entry name" value="CheW-like_dom_sf"/>
</dbReference>
<dbReference type="PANTHER" id="PTHR22617:SF23">
    <property type="entry name" value="CHEMOTAXIS PROTEIN CHEW"/>
    <property type="match status" value="1"/>
</dbReference>
<dbReference type="Pfam" id="PF01584">
    <property type="entry name" value="CheW"/>
    <property type="match status" value="1"/>
</dbReference>
<dbReference type="Gene3D" id="2.30.30.40">
    <property type="entry name" value="SH3 Domains"/>
    <property type="match status" value="1"/>
</dbReference>
<evidence type="ECO:0000313" key="3">
    <source>
        <dbReference type="Proteomes" id="UP000268094"/>
    </source>
</evidence>
<proteinExistence type="predicted"/>
<dbReference type="AlphaFoldDB" id="A0A3A8HH79"/>
<evidence type="ECO:0000259" key="1">
    <source>
        <dbReference type="PROSITE" id="PS50851"/>
    </source>
</evidence>
<dbReference type="SUPFAM" id="SSF50341">
    <property type="entry name" value="CheW-like"/>
    <property type="match status" value="1"/>
</dbReference>
<dbReference type="GO" id="GO:0005829">
    <property type="term" value="C:cytosol"/>
    <property type="evidence" value="ECO:0007669"/>
    <property type="project" value="TreeGrafter"/>
</dbReference>
<feature type="domain" description="CheW-like" evidence="1">
    <location>
        <begin position="27"/>
        <end position="168"/>
    </location>
</feature>
<dbReference type="Proteomes" id="UP000268094">
    <property type="component" value="Unassembled WGS sequence"/>
</dbReference>
<name>A0A3A8HH79_9BACT</name>
<evidence type="ECO:0000313" key="2">
    <source>
        <dbReference type="EMBL" id="RKG69796.1"/>
    </source>
</evidence>
<protein>
    <submittedName>
        <fullName evidence="2">Chemotaxis protein CheW</fullName>
    </submittedName>
</protein>
<keyword evidence="3" id="KW-1185">Reference proteome</keyword>
<dbReference type="InterPro" id="IPR039315">
    <property type="entry name" value="CheW"/>
</dbReference>
<accession>A0A3A8HH79</accession>
<gene>
    <name evidence="2" type="ORF">D7V88_40070</name>
</gene>
<organism evidence="2 3">
    <name type="scientific">Corallococcus terminator</name>
    <dbReference type="NCBI Taxonomy" id="2316733"/>
    <lineage>
        <taxon>Bacteria</taxon>
        <taxon>Pseudomonadati</taxon>
        <taxon>Myxococcota</taxon>
        <taxon>Myxococcia</taxon>
        <taxon>Myxococcales</taxon>
        <taxon>Cystobacterineae</taxon>
        <taxon>Myxococcaceae</taxon>
        <taxon>Corallococcus</taxon>
    </lineage>
</organism>
<dbReference type="SMART" id="SM00260">
    <property type="entry name" value="CheW"/>
    <property type="match status" value="1"/>
</dbReference>
<dbReference type="PROSITE" id="PS50851">
    <property type="entry name" value="CHEW"/>
    <property type="match status" value="1"/>
</dbReference>
<comment type="caution">
    <text evidence="2">The sequence shown here is derived from an EMBL/GenBank/DDBJ whole genome shotgun (WGS) entry which is preliminary data.</text>
</comment>
<dbReference type="InterPro" id="IPR002545">
    <property type="entry name" value="CheW-lke_dom"/>
</dbReference>
<dbReference type="CDD" id="cd00732">
    <property type="entry name" value="CheW"/>
    <property type="match status" value="1"/>
</dbReference>
<dbReference type="GO" id="GO:0006935">
    <property type="term" value="P:chemotaxis"/>
    <property type="evidence" value="ECO:0007669"/>
    <property type="project" value="InterPro"/>
</dbReference>
<dbReference type="RefSeq" id="WP_120545767.1">
    <property type="nucleotide sequence ID" value="NZ_RAVZ01000564.1"/>
</dbReference>
<dbReference type="Gene3D" id="2.40.50.180">
    <property type="entry name" value="CheA-289, Domain 4"/>
    <property type="match status" value="1"/>
</dbReference>
<dbReference type="EMBL" id="RAVZ01000564">
    <property type="protein sequence ID" value="RKG69796.1"/>
    <property type="molecule type" value="Genomic_DNA"/>
</dbReference>
<dbReference type="PANTHER" id="PTHR22617">
    <property type="entry name" value="CHEMOTAXIS SENSOR HISTIDINE KINASE-RELATED"/>
    <property type="match status" value="1"/>
</dbReference>
<dbReference type="OrthoDB" id="9790406at2"/>
<reference evidence="3" key="1">
    <citation type="submission" date="2018-09" db="EMBL/GenBank/DDBJ databases">
        <authorList>
            <person name="Livingstone P.G."/>
            <person name="Whitworth D.E."/>
        </authorList>
    </citation>
    <scope>NUCLEOTIDE SEQUENCE [LARGE SCALE GENOMIC DNA]</scope>
    <source>
        <strain evidence="3">CA054A</strain>
    </source>
</reference>
<dbReference type="GO" id="GO:0007165">
    <property type="term" value="P:signal transduction"/>
    <property type="evidence" value="ECO:0007669"/>
    <property type="project" value="InterPro"/>
</dbReference>